<dbReference type="EMBL" id="JACTNZ010000002">
    <property type="protein sequence ID" value="KAG5560264.1"/>
    <property type="molecule type" value="Genomic_DNA"/>
</dbReference>
<dbReference type="AlphaFoldDB" id="A0AAV6L768"/>
<name>A0AAV6L768_9ERIC</name>
<evidence type="ECO:0000313" key="3">
    <source>
        <dbReference type="Proteomes" id="UP000823749"/>
    </source>
</evidence>
<keyword evidence="3" id="KW-1185">Reference proteome</keyword>
<sequence>MYRKLHSSRLMRSTRKMNRKTLAETLAVERESIDLSYPLLGAAFGATLALGTAHKYFDFKALILREKLEGAKAKLEQSKEEREAKKRPETSL</sequence>
<protein>
    <recommendedName>
        <fullName evidence="4">ATP synthase protein MI25</fullName>
    </recommendedName>
</protein>
<organism evidence="2 3">
    <name type="scientific">Rhododendron griersonianum</name>
    <dbReference type="NCBI Taxonomy" id="479676"/>
    <lineage>
        <taxon>Eukaryota</taxon>
        <taxon>Viridiplantae</taxon>
        <taxon>Streptophyta</taxon>
        <taxon>Embryophyta</taxon>
        <taxon>Tracheophyta</taxon>
        <taxon>Spermatophyta</taxon>
        <taxon>Magnoliopsida</taxon>
        <taxon>eudicotyledons</taxon>
        <taxon>Gunneridae</taxon>
        <taxon>Pentapetalae</taxon>
        <taxon>asterids</taxon>
        <taxon>Ericales</taxon>
        <taxon>Ericaceae</taxon>
        <taxon>Ericoideae</taxon>
        <taxon>Rhodoreae</taxon>
        <taxon>Rhododendron</taxon>
    </lineage>
</organism>
<accession>A0AAV6L768</accession>
<dbReference type="Proteomes" id="UP000823749">
    <property type="component" value="Chromosome 2"/>
</dbReference>
<evidence type="ECO:0008006" key="4">
    <source>
        <dbReference type="Google" id="ProtNLM"/>
    </source>
</evidence>
<feature type="region of interest" description="Disordered" evidence="1">
    <location>
        <begin position="73"/>
        <end position="92"/>
    </location>
</feature>
<evidence type="ECO:0000313" key="2">
    <source>
        <dbReference type="EMBL" id="KAG5560264.1"/>
    </source>
</evidence>
<proteinExistence type="predicted"/>
<evidence type="ECO:0000256" key="1">
    <source>
        <dbReference type="SAM" id="MobiDB-lite"/>
    </source>
</evidence>
<comment type="caution">
    <text evidence="2">The sequence shown here is derived from an EMBL/GenBank/DDBJ whole genome shotgun (WGS) entry which is preliminary data.</text>
</comment>
<gene>
    <name evidence="2" type="ORF">RHGRI_003530</name>
</gene>
<reference evidence="2" key="1">
    <citation type="submission" date="2020-08" db="EMBL/GenBank/DDBJ databases">
        <title>Plant Genome Project.</title>
        <authorList>
            <person name="Zhang R.-G."/>
        </authorList>
    </citation>
    <scope>NUCLEOTIDE SEQUENCE</scope>
    <source>
        <strain evidence="2">WSP0</strain>
        <tissue evidence="2">Leaf</tissue>
    </source>
</reference>